<proteinExistence type="predicted"/>
<dbReference type="GeneID" id="106458284"/>
<keyword evidence="7" id="KW-1185">Reference proteome</keyword>
<evidence type="ECO:0000256" key="4">
    <source>
        <dbReference type="ARBA" id="ARBA00023242"/>
    </source>
</evidence>
<feature type="compositionally biased region" description="Polar residues" evidence="5">
    <location>
        <begin position="1455"/>
        <end position="1509"/>
    </location>
</feature>
<dbReference type="Gene3D" id="2.160.20.50">
    <property type="entry name" value="Insect antifreeze protein"/>
    <property type="match status" value="2"/>
</dbReference>
<dbReference type="SUPFAM" id="SSF117281">
    <property type="entry name" value="Kelch motif"/>
    <property type="match status" value="1"/>
</dbReference>
<feature type="domain" description="Fibronectin type-III" evidence="6">
    <location>
        <begin position="1697"/>
        <end position="1791"/>
    </location>
</feature>
<dbReference type="PANTHER" id="PTHR46003:SF1">
    <property type="entry name" value="HOST CELL FACTOR"/>
    <property type="match status" value="1"/>
</dbReference>
<dbReference type="PANTHER" id="PTHR46003">
    <property type="entry name" value="HOST CELL FACTOR"/>
    <property type="match status" value="1"/>
</dbReference>
<dbReference type="InterPro" id="IPR003961">
    <property type="entry name" value="FN3_dom"/>
</dbReference>
<keyword evidence="4" id="KW-0539">Nucleus</keyword>
<dbReference type="CDD" id="cd00063">
    <property type="entry name" value="FN3"/>
    <property type="match status" value="2"/>
</dbReference>
<organism evidence="7 8">
    <name type="scientific">Limulus polyphemus</name>
    <name type="common">Atlantic horseshoe crab</name>
    <dbReference type="NCBI Taxonomy" id="6850"/>
    <lineage>
        <taxon>Eukaryota</taxon>
        <taxon>Metazoa</taxon>
        <taxon>Ecdysozoa</taxon>
        <taxon>Arthropoda</taxon>
        <taxon>Chelicerata</taxon>
        <taxon>Merostomata</taxon>
        <taxon>Xiphosura</taxon>
        <taxon>Limulidae</taxon>
        <taxon>Limulus</taxon>
    </lineage>
</organism>
<dbReference type="Pfam" id="PF13854">
    <property type="entry name" value="Kelch_HCF"/>
    <property type="match status" value="1"/>
</dbReference>
<evidence type="ECO:0000313" key="7">
    <source>
        <dbReference type="Proteomes" id="UP000694941"/>
    </source>
</evidence>
<comment type="subcellular location">
    <subcellularLocation>
        <location evidence="1">Nucleus</location>
    </subcellularLocation>
</comment>
<keyword evidence="2" id="KW-0880">Kelch repeat</keyword>
<dbReference type="InterPro" id="IPR036116">
    <property type="entry name" value="FN3_sf"/>
</dbReference>
<sequence>MAAPILKWKRVTNTTGPAPRPRHGHRAVSIKDLMIVFGGGNEGIVDELHVYNTTTNQWFVPPVKGDIPPGCAAYGFVCDGTRLLVFGGMVEYGKYSNELYELQASRWEWKRLKPRPPKNGLPPCPRLGHSFTLIGNKAYLFGGLANDSDDPKNNIPRYLNDLCTLELKPYSSVMTWDSPQVFGQPPPPRESHTAVGYFSFDNKQPRLIIYGGMSGCRLGDLWQLEIDTMQWHKPVVNGIPPLPRSLHSATLIGNRMFVFGGWVPLVMDDSKAATHEKEWKCTNTLASLNLETMTWEPLAMEVFEDAIPRARAGHCSVAINSRLYVWSGRDGYRKAWNNQVCCKDLWYLETEKPPLPSRVQLVRASTTTLEVCWGSVPTADAYLLQLQKYDMPPVTSVSAASVSQASTTQAAHPLSAMTTTPSSQPLPSPSTPTTPTTPTTPVRNQLSSSSVAVSTPKTSMQPLIPQHSPSVQTRSTVAVTHPTVRLPVTSTAIPVVRGGTMTVVHTKASGVVGTQQIRLVTAGPSGTQVIRKVAAVNPVTTAKTTAVVTSMSGMAALAAAAAATQKITMTMTQTTPTSSNIRVVSPSALTPQGVRINHPVSVQGTRTANSATILKTAGGTPGKQIITVHKAGATSSQPQIVTLVKTTQGVTVAAMPKVSLIQGKAGTLQGHLQSKTSIPQGATIVKLVTTQGGSIVGKPGTAIITTQAGTTQPKILGISSISPQGTIQTQKMLNTIIRTLPSNVLSVAKPGSATVLGSTTTGNVPKQTIVIAAPKGSQPGTPAKILTTFPKLSSPSSQIIVVTTHPHLKTVMAGAATVEAGRARTGTSTVNVLPISAGTQLKTVNTSSGIKMIVVSGAGIGAGQQAITILTTNSSSSGVQGVSTVTSPIAITVPASPLHSGAKTATFAVPEKSTTSTVQQPGSSQILAVPAQGILPTGSHAITLKTKSGTTQKVLTIVTTQPSLGSTPQAQVTGSQPSPSVSVVTTQALSGVPISAIGNSAKVMIVSAPTTSQTLVTADNIGTTGVQLSESLEGAGDSVDQKALAATDLDLTQAAQLIANLVSSKEASAVEMPSQLSSVAMETDDSESALDQSTVSHMTEQEEVDTLEPMDIHYTQSDDGLMSSLEYREKVHGDGINIINGEGYEQLSCTDDQHCGEDQQPCIDKHCDEGNKCTDGIHCGEEKECVDGKHCGEEKEYTNGTHYSQKQECSDGIHCDEEKECTDGKHCGEDKECSDGIHCGEEKECTDGIHCGEEKECTDGKHCGEDKECSDSKHCGEDKECTNRKHCGGDKECTDRKSFDGDKECTDGKHCGEDKKCTDGKHCGEDKECTDGKSCGEDKQCIDKDCGKEKDFTIDKSNSEEQDNINNKLSSEEAKSKNNKPSGVDNVAGQNPSKREIREAVDTLASKEISSSDDSAQNVTDSETQGSIQSQLTLERPGAMPPAQMCADDPEEPTVGSTETNISSQEAKVSLSTSQANSETEMEVDSTTQTSAENLGSGNSVSESSQPMDTSEAILSKTQTSYKDHSEISNIASVQSTSVTLSLQPTPVASTTTTVTQSEVTSTPVLCTPHLSADSGTSSISNIASASTDNNTVSSAMALHTKVANVSGKSSTVSSSTISMCLTEEKTSEPAVMDASDPLATLASAAISSASDMAEAEDAPVKHESTKDESSDNTNLSIESSTPVVKSEPLEDKVGIPISEVTPKIAIKRDSHWYDVGFFKGNSAQVTHFFLPSEQSERKEDDIDVVSVPNHSMLKKQELLPGTAYKFRVAAINACGRGPWSEISAFKTCLPGFPGAPSAIKISKGADGAHLSWEAPQNTSGEITEYSVYLAVRSATTGGQGDGAKTTVTSNPSQLAFVRVYCGPKATCTVNNNSLASAHVDTTMKPAIIFRIAARNEKGYGPATQVRWLQDGAPAAVRNSVAVKRPATSLEGTSKKVRTD</sequence>
<feature type="region of interest" description="Disordered" evidence="5">
    <location>
        <begin position="1650"/>
        <end position="1686"/>
    </location>
</feature>
<feature type="compositionally biased region" description="Basic and acidic residues" evidence="5">
    <location>
        <begin position="1659"/>
        <end position="1670"/>
    </location>
</feature>
<dbReference type="SUPFAM" id="SSF51156">
    <property type="entry name" value="Insect cysteine-rich antifreeze protein"/>
    <property type="match status" value="2"/>
</dbReference>
<evidence type="ECO:0000256" key="3">
    <source>
        <dbReference type="ARBA" id="ARBA00022737"/>
    </source>
</evidence>
<feature type="compositionally biased region" description="Polar residues" evidence="5">
    <location>
        <begin position="1672"/>
        <end position="1684"/>
    </location>
</feature>
<dbReference type="InterPro" id="IPR013783">
    <property type="entry name" value="Ig-like_fold"/>
</dbReference>
<feature type="compositionally biased region" description="Polar residues" evidence="5">
    <location>
        <begin position="1408"/>
        <end position="1433"/>
    </location>
</feature>
<reference evidence="8" key="1">
    <citation type="submission" date="2025-08" db="UniProtKB">
        <authorList>
            <consortium name="RefSeq"/>
        </authorList>
    </citation>
    <scope>IDENTIFICATION</scope>
    <source>
        <tissue evidence="8">Muscle</tissue>
    </source>
</reference>
<dbReference type="SMART" id="SM00060">
    <property type="entry name" value="FN3"/>
    <property type="match status" value="2"/>
</dbReference>
<evidence type="ECO:0000256" key="5">
    <source>
        <dbReference type="SAM" id="MobiDB-lite"/>
    </source>
</evidence>
<dbReference type="Gene3D" id="2.120.10.80">
    <property type="entry name" value="Kelch-type beta propeller"/>
    <property type="match status" value="2"/>
</dbReference>
<dbReference type="Gene3D" id="2.60.40.10">
    <property type="entry name" value="Immunoglobulins"/>
    <property type="match status" value="2"/>
</dbReference>
<feature type="region of interest" description="Disordered" evidence="5">
    <location>
        <begin position="408"/>
        <end position="472"/>
    </location>
</feature>
<dbReference type="RefSeq" id="XP_022240160.1">
    <property type="nucleotide sequence ID" value="XM_022384452.1"/>
</dbReference>
<dbReference type="SUPFAM" id="SSF49265">
    <property type="entry name" value="Fibronectin type III"/>
    <property type="match status" value="1"/>
</dbReference>
<dbReference type="InterPro" id="IPR043536">
    <property type="entry name" value="HCF1/2"/>
</dbReference>
<dbReference type="InterPro" id="IPR016133">
    <property type="entry name" value="Insect_cyst_antifreeze_prot"/>
</dbReference>
<dbReference type="InterPro" id="IPR015915">
    <property type="entry name" value="Kelch-typ_b-propeller"/>
</dbReference>
<keyword evidence="3" id="KW-0677">Repeat</keyword>
<evidence type="ECO:0000256" key="1">
    <source>
        <dbReference type="ARBA" id="ARBA00004123"/>
    </source>
</evidence>
<evidence type="ECO:0000313" key="8">
    <source>
        <dbReference type="RefSeq" id="XP_022240160.1"/>
    </source>
</evidence>
<protein>
    <submittedName>
        <fullName evidence="8">Host cell factor 1-like isoform X1</fullName>
    </submittedName>
</protein>
<dbReference type="Proteomes" id="UP000694941">
    <property type="component" value="Unplaced"/>
</dbReference>
<accession>A0ABM1S955</accession>
<evidence type="ECO:0000256" key="2">
    <source>
        <dbReference type="ARBA" id="ARBA00022441"/>
    </source>
</evidence>
<dbReference type="InterPro" id="IPR059124">
    <property type="entry name" value="Kelch_HCF"/>
</dbReference>
<dbReference type="PROSITE" id="PS50853">
    <property type="entry name" value="FN3"/>
    <property type="match status" value="1"/>
</dbReference>
<gene>
    <name evidence="8" type="primary">LOC106458284</name>
</gene>
<name>A0ABM1S955_LIMPO</name>
<feature type="compositionally biased region" description="Polar residues" evidence="5">
    <location>
        <begin position="442"/>
        <end position="472"/>
    </location>
</feature>
<feature type="region of interest" description="Disordered" evidence="5">
    <location>
        <begin position="1352"/>
        <end position="1524"/>
    </location>
</feature>
<evidence type="ECO:0000259" key="6">
    <source>
        <dbReference type="PROSITE" id="PS50853"/>
    </source>
</evidence>
<dbReference type="Gene3D" id="6.10.250.2590">
    <property type="match status" value="1"/>
</dbReference>